<keyword evidence="4 6" id="KW-0472">Membrane</keyword>
<organism evidence="9 10">
    <name type="scientific">Nitrospira tepida</name>
    <dbReference type="NCBI Taxonomy" id="2973512"/>
    <lineage>
        <taxon>Bacteria</taxon>
        <taxon>Pseudomonadati</taxon>
        <taxon>Nitrospirota</taxon>
        <taxon>Nitrospiria</taxon>
        <taxon>Nitrospirales</taxon>
        <taxon>Nitrospiraceae</taxon>
        <taxon>Nitrospira</taxon>
    </lineage>
</organism>
<evidence type="ECO:0000256" key="2">
    <source>
        <dbReference type="ARBA" id="ARBA00022692"/>
    </source>
</evidence>
<evidence type="ECO:0000256" key="4">
    <source>
        <dbReference type="ARBA" id="ARBA00023136"/>
    </source>
</evidence>
<evidence type="ECO:0000256" key="3">
    <source>
        <dbReference type="ARBA" id="ARBA00022989"/>
    </source>
</evidence>
<reference evidence="9" key="1">
    <citation type="submission" date="2022-10" db="EMBL/GenBank/DDBJ databases">
        <authorList>
            <person name="Koch H."/>
        </authorList>
    </citation>
    <scope>NUCLEOTIDE SEQUENCE</scope>
    <source>
        <strain evidence="9">DNF</strain>
    </source>
</reference>
<dbReference type="InterPro" id="IPR001516">
    <property type="entry name" value="Proton_antipo_N"/>
</dbReference>
<dbReference type="Proteomes" id="UP001179121">
    <property type="component" value="Chromosome"/>
</dbReference>
<dbReference type="PANTHER" id="PTHR42829">
    <property type="entry name" value="NADH-UBIQUINONE OXIDOREDUCTASE CHAIN 5"/>
    <property type="match status" value="1"/>
</dbReference>
<feature type="transmembrane region" description="Helical" evidence="6">
    <location>
        <begin position="134"/>
        <end position="155"/>
    </location>
</feature>
<feature type="transmembrane region" description="Helical" evidence="6">
    <location>
        <begin position="412"/>
        <end position="434"/>
    </location>
</feature>
<evidence type="ECO:0000259" key="8">
    <source>
        <dbReference type="Pfam" id="PF00662"/>
    </source>
</evidence>
<dbReference type="InterPro" id="IPR003945">
    <property type="entry name" value="NU5C-like"/>
</dbReference>
<gene>
    <name evidence="9" type="ORF">DNFV4_00247</name>
</gene>
<dbReference type="PRINTS" id="PR01434">
    <property type="entry name" value="NADHDHGNASE5"/>
</dbReference>
<accession>A0AA86T8K5</accession>
<feature type="transmembrane region" description="Helical" evidence="6">
    <location>
        <begin position="75"/>
        <end position="97"/>
    </location>
</feature>
<evidence type="ECO:0000256" key="1">
    <source>
        <dbReference type="ARBA" id="ARBA00004127"/>
    </source>
</evidence>
<feature type="transmembrane region" description="Helical" evidence="6">
    <location>
        <begin position="33"/>
        <end position="54"/>
    </location>
</feature>
<keyword evidence="2 5" id="KW-0812">Transmembrane</keyword>
<dbReference type="InterPro" id="IPR001750">
    <property type="entry name" value="ND/Mrp_TM"/>
</dbReference>
<proteinExistence type="predicted"/>
<name>A0AA86T8K5_9BACT</name>
<feature type="transmembrane region" description="Helical" evidence="6">
    <location>
        <begin position="208"/>
        <end position="233"/>
    </location>
</feature>
<dbReference type="GO" id="GO:0042773">
    <property type="term" value="P:ATP synthesis coupled electron transport"/>
    <property type="evidence" value="ECO:0007669"/>
    <property type="project" value="InterPro"/>
</dbReference>
<feature type="transmembrane region" description="Helical" evidence="6">
    <location>
        <begin position="375"/>
        <end position="400"/>
    </location>
</feature>
<feature type="transmembrane region" description="Helical" evidence="6">
    <location>
        <begin position="109"/>
        <end position="127"/>
    </location>
</feature>
<evidence type="ECO:0000259" key="7">
    <source>
        <dbReference type="Pfam" id="PF00361"/>
    </source>
</evidence>
<evidence type="ECO:0000313" key="9">
    <source>
        <dbReference type="EMBL" id="CAI4029828.1"/>
    </source>
</evidence>
<feature type="transmembrane region" description="Helical" evidence="6">
    <location>
        <begin position="328"/>
        <end position="354"/>
    </location>
</feature>
<dbReference type="KEGG" id="nti:DNFV4_00247"/>
<comment type="subcellular location">
    <subcellularLocation>
        <location evidence="1">Endomembrane system</location>
        <topology evidence="1">Multi-pass membrane protein</topology>
    </subcellularLocation>
    <subcellularLocation>
        <location evidence="5">Membrane</location>
        <topology evidence="5">Multi-pass membrane protein</topology>
    </subcellularLocation>
</comment>
<dbReference type="EMBL" id="OX365700">
    <property type="protein sequence ID" value="CAI4029828.1"/>
    <property type="molecule type" value="Genomic_DNA"/>
</dbReference>
<evidence type="ECO:0000313" key="10">
    <source>
        <dbReference type="Proteomes" id="UP001179121"/>
    </source>
</evidence>
<keyword evidence="3 6" id="KW-1133">Transmembrane helix</keyword>
<evidence type="ECO:0000256" key="6">
    <source>
        <dbReference type="SAM" id="Phobius"/>
    </source>
</evidence>
<dbReference type="GO" id="GO:0016020">
    <property type="term" value="C:membrane"/>
    <property type="evidence" value="ECO:0007669"/>
    <property type="project" value="UniProtKB-SubCell"/>
</dbReference>
<keyword evidence="10" id="KW-1185">Reference proteome</keyword>
<dbReference type="GO" id="GO:0015990">
    <property type="term" value="P:electron transport coupled proton transport"/>
    <property type="evidence" value="ECO:0007669"/>
    <property type="project" value="TreeGrafter"/>
</dbReference>
<feature type="transmembrane region" description="Helical" evidence="6">
    <location>
        <begin position="489"/>
        <end position="509"/>
    </location>
</feature>
<feature type="transmembrane region" description="Helical" evidence="6">
    <location>
        <begin position="446"/>
        <end position="469"/>
    </location>
</feature>
<dbReference type="AlphaFoldDB" id="A0AA86T8K5"/>
<dbReference type="GO" id="GO:0012505">
    <property type="term" value="C:endomembrane system"/>
    <property type="evidence" value="ECO:0007669"/>
    <property type="project" value="UniProtKB-SubCell"/>
</dbReference>
<feature type="domain" description="NADH:quinone oxidoreductase/Mrp antiporter transmembrane" evidence="7">
    <location>
        <begin position="129"/>
        <end position="395"/>
    </location>
</feature>
<sequence>MEMVLLAVALLPPLLSGATIPLCGSKLGERSAWIGIAALWASALSSIAMMTVVLQAGPVKLTILDVNAGTMSHAVLIDRLAAVMMVLITSVSLVIHVYSRRYMVGDAGYVRFFSLLGLLTFVLLSLVTSGNLLWLLLCWHLVTWLLVKLVSFQGSSPAALLAGRRTLWIQGVGDTAFAAAALVLYATCGTLDLDGIFAAIRQSPVRTIVWFGAGLELDVPFVTTLLLLLSVMAKSAQFPFHIWLPGTIEAPTPVSALLHAGIVNAGGFLVNRLAPLFGSAPTTLNLMFLIGGLTALIGAATMLTQSSVKRTLVYSTMGQMGYMVMECGLGAFALAVFHLCAHGLFKATLFLNSGTNIHKARKEFKLPPAAQIEQAGAFSAITWGTGLTVTLVLPLIILLAVHGVVRIPLLDVQGAVIFLFFGWVTSSQVMFSLYRAHSGASWKVSLTMVGALALIGMTYLWAGEAFTHFLYPGPGEADAYFQAAEWHPYLFDAFIGLSAVLIVAVWGLIYGTARGVKVLVPAWIEGLRTRAYVAFLNGLYVEDLVRTFERPSRRLSCDADGRR</sequence>
<dbReference type="GO" id="GO:0008137">
    <property type="term" value="F:NADH dehydrogenase (ubiquinone) activity"/>
    <property type="evidence" value="ECO:0007669"/>
    <property type="project" value="InterPro"/>
</dbReference>
<feature type="domain" description="NADH-Ubiquinone oxidoreductase (complex I) chain 5 N-terminal" evidence="8">
    <location>
        <begin position="70"/>
        <end position="113"/>
    </location>
</feature>
<dbReference type="Pfam" id="PF00361">
    <property type="entry name" value="Proton_antipo_M"/>
    <property type="match status" value="1"/>
</dbReference>
<dbReference type="PANTHER" id="PTHR42829:SF1">
    <property type="entry name" value="INORGANIC CARBON TRANSPORTER SUBUNIT DABB-RELATED"/>
    <property type="match status" value="1"/>
</dbReference>
<dbReference type="RefSeq" id="WP_289266852.1">
    <property type="nucleotide sequence ID" value="NZ_OX365700.1"/>
</dbReference>
<evidence type="ECO:0000256" key="5">
    <source>
        <dbReference type="RuleBase" id="RU000320"/>
    </source>
</evidence>
<feature type="transmembrane region" description="Helical" evidence="6">
    <location>
        <begin position="253"/>
        <end position="274"/>
    </location>
</feature>
<dbReference type="GO" id="GO:0003954">
    <property type="term" value="F:NADH dehydrogenase activity"/>
    <property type="evidence" value="ECO:0007669"/>
    <property type="project" value="TreeGrafter"/>
</dbReference>
<dbReference type="Pfam" id="PF00662">
    <property type="entry name" value="Proton_antipo_N"/>
    <property type="match status" value="1"/>
</dbReference>
<feature type="transmembrane region" description="Helical" evidence="6">
    <location>
        <begin position="286"/>
        <end position="308"/>
    </location>
</feature>
<dbReference type="PRINTS" id="PR01435">
    <property type="entry name" value="NPOXDRDTASE5"/>
</dbReference>
<protein>
    <submittedName>
        <fullName evidence="9">NADH-quinone oxidoreductase, subunit L</fullName>
    </submittedName>
</protein>